<dbReference type="Proteomes" id="UP000799438">
    <property type="component" value="Unassembled WGS sequence"/>
</dbReference>
<dbReference type="AlphaFoldDB" id="A0A6A6B720"/>
<reference evidence="1" key="1">
    <citation type="journal article" date="2020" name="Stud. Mycol.">
        <title>101 Dothideomycetes genomes: a test case for predicting lifestyles and emergence of pathogens.</title>
        <authorList>
            <person name="Haridas S."/>
            <person name="Albert R."/>
            <person name="Binder M."/>
            <person name="Bloem J."/>
            <person name="Labutti K."/>
            <person name="Salamov A."/>
            <person name="Andreopoulos B."/>
            <person name="Baker S."/>
            <person name="Barry K."/>
            <person name="Bills G."/>
            <person name="Bluhm B."/>
            <person name="Cannon C."/>
            <person name="Castanera R."/>
            <person name="Culley D."/>
            <person name="Daum C."/>
            <person name="Ezra D."/>
            <person name="Gonzalez J."/>
            <person name="Henrissat B."/>
            <person name="Kuo A."/>
            <person name="Liang C."/>
            <person name="Lipzen A."/>
            <person name="Lutzoni F."/>
            <person name="Magnuson J."/>
            <person name="Mondo S."/>
            <person name="Nolan M."/>
            <person name="Ohm R."/>
            <person name="Pangilinan J."/>
            <person name="Park H.-J."/>
            <person name="Ramirez L."/>
            <person name="Alfaro M."/>
            <person name="Sun H."/>
            <person name="Tritt A."/>
            <person name="Yoshinaga Y."/>
            <person name="Zwiers L.-H."/>
            <person name="Turgeon B."/>
            <person name="Goodwin S."/>
            <person name="Spatafora J."/>
            <person name="Crous P."/>
            <person name="Grigoriev I."/>
        </authorList>
    </citation>
    <scope>NUCLEOTIDE SEQUENCE</scope>
    <source>
        <strain evidence="1">CBS 121167</strain>
    </source>
</reference>
<gene>
    <name evidence="1" type="ORF">K452DRAFT_82330</name>
</gene>
<organism evidence="1 2">
    <name type="scientific">Aplosporella prunicola CBS 121167</name>
    <dbReference type="NCBI Taxonomy" id="1176127"/>
    <lineage>
        <taxon>Eukaryota</taxon>
        <taxon>Fungi</taxon>
        <taxon>Dikarya</taxon>
        <taxon>Ascomycota</taxon>
        <taxon>Pezizomycotina</taxon>
        <taxon>Dothideomycetes</taxon>
        <taxon>Dothideomycetes incertae sedis</taxon>
        <taxon>Botryosphaeriales</taxon>
        <taxon>Aplosporellaceae</taxon>
        <taxon>Aplosporella</taxon>
    </lineage>
</organism>
<proteinExistence type="predicted"/>
<sequence length="301" mass="35058">MFLVITSRIERIDVAAAPSNDPNFPLLPDQNLNYFQDRSVQKVLQYKRDRARVMILEDLRCNLLEVLRAWPDCTDLAYDKELLTQIVDLGPSTIQQQCFEKKVPVLVDERETEEDLIGFEFTVDYLYDLVPSLQHLRAPEKPSRTPRIGIPKRTEINDVFEKFPDVPSELIFLLFQKQQARIIKFAARWYILTESDEQGFQCQKELASDVDDEELNFPEEFPANPDTKRDGSRVVCNICQKDIKVSNDQEWKLHVIRDIRPYVCHKSAERILQLSLPSRSFETMLQTIAWSRHGRANSAVT</sequence>
<dbReference type="OrthoDB" id="20872at2759"/>
<keyword evidence="2" id="KW-1185">Reference proteome</keyword>
<name>A0A6A6B720_9PEZI</name>
<dbReference type="RefSeq" id="XP_033394906.1">
    <property type="nucleotide sequence ID" value="XM_033547192.1"/>
</dbReference>
<evidence type="ECO:0000313" key="2">
    <source>
        <dbReference type="Proteomes" id="UP000799438"/>
    </source>
</evidence>
<dbReference type="EMBL" id="ML995494">
    <property type="protein sequence ID" value="KAF2139193.1"/>
    <property type="molecule type" value="Genomic_DNA"/>
</dbReference>
<dbReference type="GeneID" id="54304699"/>
<accession>A0A6A6B720</accession>
<protein>
    <submittedName>
        <fullName evidence="1">Uncharacterized protein</fullName>
    </submittedName>
</protein>
<evidence type="ECO:0000313" key="1">
    <source>
        <dbReference type="EMBL" id="KAF2139193.1"/>
    </source>
</evidence>